<protein>
    <submittedName>
        <fullName evidence="1">Glutathione S-transferase 3</fullName>
    </submittedName>
</protein>
<dbReference type="Gene3D" id="3.40.30.10">
    <property type="entry name" value="Glutaredoxin"/>
    <property type="match status" value="1"/>
</dbReference>
<evidence type="ECO:0000313" key="1">
    <source>
        <dbReference type="EMBL" id="OMP85699.1"/>
    </source>
</evidence>
<dbReference type="Proteomes" id="UP000190776">
    <property type="component" value="Unassembled WGS sequence"/>
</dbReference>
<evidence type="ECO:0000313" key="2">
    <source>
        <dbReference type="Proteomes" id="UP000190776"/>
    </source>
</evidence>
<dbReference type="InterPro" id="IPR036249">
    <property type="entry name" value="Thioredoxin-like_sf"/>
</dbReference>
<name>A0A1S8BDZ5_9PEZI</name>
<keyword evidence="1" id="KW-0808">Transferase</keyword>
<gene>
    <name evidence="1" type="ORF">BK809_0004370</name>
</gene>
<comment type="caution">
    <text evidence="1">The sequence shown here is derived from an EMBL/GenBank/DDBJ whole genome shotgun (WGS) entry which is preliminary data.</text>
</comment>
<reference evidence="1 2" key="1">
    <citation type="submission" date="2017-01" db="EMBL/GenBank/DDBJ databases">
        <title>Draft genome sequence of Diplodia seriata F98.1, a fungal species involved in grapevine trunk diseases.</title>
        <authorList>
            <person name="Robert-Siegwald G."/>
            <person name="Vallet J."/>
            <person name="Abou-Mansour E."/>
            <person name="Xu J."/>
            <person name="Rey P."/>
            <person name="Bertsch C."/>
            <person name="Rego C."/>
            <person name="Larignon P."/>
            <person name="Fontaine F."/>
            <person name="Lebrun M.-H."/>
        </authorList>
    </citation>
    <scope>NUCLEOTIDE SEQUENCE [LARGE SCALE GENOMIC DNA]</scope>
    <source>
        <strain evidence="1 2">F98.1</strain>
    </source>
</reference>
<dbReference type="EMBL" id="MSZU01000084">
    <property type="protein sequence ID" value="OMP85699.1"/>
    <property type="molecule type" value="Genomic_DNA"/>
</dbReference>
<proteinExistence type="predicted"/>
<organism evidence="1 2">
    <name type="scientific">Diplodia seriata</name>
    <dbReference type="NCBI Taxonomy" id="420778"/>
    <lineage>
        <taxon>Eukaryota</taxon>
        <taxon>Fungi</taxon>
        <taxon>Dikarya</taxon>
        <taxon>Ascomycota</taxon>
        <taxon>Pezizomycotina</taxon>
        <taxon>Dothideomycetes</taxon>
        <taxon>Dothideomycetes incertae sedis</taxon>
        <taxon>Botryosphaeriales</taxon>
        <taxon>Botryosphaeriaceae</taxon>
        <taxon>Diplodia</taxon>
    </lineage>
</organism>
<sequence>MTLVVHHLQRSQSDRVVWLCEELGVPYELKLYKRDRKTLLAPPELKALYALPAN</sequence>
<dbReference type="AlphaFoldDB" id="A0A1S8BDZ5"/>
<dbReference type="SUPFAM" id="SSF52833">
    <property type="entry name" value="Thioredoxin-like"/>
    <property type="match status" value="1"/>
</dbReference>
<dbReference type="OrthoDB" id="2309723at2759"/>
<dbReference type="STRING" id="420778.A0A1S8BDZ5"/>
<accession>A0A1S8BDZ5</accession>
<dbReference type="GO" id="GO:0016740">
    <property type="term" value="F:transferase activity"/>
    <property type="evidence" value="ECO:0007669"/>
    <property type="project" value="UniProtKB-KW"/>
</dbReference>